<dbReference type="GO" id="GO:0005840">
    <property type="term" value="C:ribosome"/>
    <property type="evidence" value="ECO:0007669"/>
    <property type="project" value="UniProtKB-KW"/>
</dbReference>
<proteinExistence type="predicted"/>
<feature type="compositionally biased region" description="Basic residues" evidence="1">
    <location>
        <begin position="98"/>
        <end position="112"/>
    </location>
</feature>
<dbReference type="AlphaFoldDB" id="A0A6J4VAN7"/>
<feature type="compositionally biased region" description="Basic and acidic residues" evidence="1">
    <location>
        <begin position="53"/>
        <end position="65"/>
    </location>
</feature>
<feature type="region of interest" description="Disordered" evidence="1">
    <location>
        <begin position="1"/>
        <end position="37"/>
    </location>
</feature>
<reference evidence="2" key="1">
    <citation type="submission" date="2020-02" db="EMBL/GenBank/DDBJ databases">
        <authorList>
            <person name="Meier V. D."/>
        </authorList>
    </citation>
    <scope>NUCLEOTIDE SEQUENCE</scope>
    <source>
        <strain evidence="2">AVDCRST_MAG19</strain>
    </source>
</reference>
<evidence type="ECO:0000313" key="2">
    <source>
        <dbReference type="EMBL" id="CAA9571738.1"/>
    </source>
</evidence>
<protein>
    <submittedName>
        <fullName evidence="2">LSU ribosomal protein L20p</fullName>
    </submittedName>
</protein>
<organism evidence="2">
    <name type="scientific">uncultured Thermomicrobiales bacterium</name>
    <dbReference type="NCBI Taxonomy" id="1645740"/>
    <lineage>
        <taxon>Bacteria</taxon>
        <taxon>Pseudomonadati</taxon>
        <taxon>Thermomicrobiota</taxon>
        <taxon>Thermomicrobia</taxon>
        <taxon>Thermomicrobiales</taxon>
        <taxon>environmental samples</taxon>
    </lineage>
</organism>
<feature type="region of interest" description="Disordered" evidence="1">
    <location>
        <begin position="53"/>
        <end position="121"/>
    </location>
</feature>
<keyword evidence="2" id="KW-0687">Ribonucleoprotein</keyword>
<evidence type="ECO:0000256" key="1">
    <source>
        <dbReference type="SAM" id="MobiDB-lite"/>
    </source>
</evidence>
<feature type="non-terminal residue" evidence="2">
    <location>
        <position position="1"/>
    </location>
</feature>
<keyword evidence="2" id="KW-0689">Ribosomal protein</keyword>
<sequence>GPRQTGRCRPPAPQEGSQPGQGPLRHQQPPLQARPRIADARALLCVPRPADAEARHAPALDHPDQRGIPPQRLALLPPHPGADSRGRCGRSEDPRRPGGSRRGRFRGGRRCRQAGAAGVGL</sequence>
<feature type="non-terminal residue" evidence="2">
    <location>
        <position position="121"/>
    </location>
</feature>
<feature type="compositionally biased region" description="Basic and acidic residues" evidence="1">
    <location>
        <begin position="82"/>
        <end position="96"/>
    </location>
</feature>
<gene>
    <name evidence="2" type="ORF">AVDCRST_MAG19-2848</name>
</gene>
<name>A0A6J4VAN7_9BACT</name>
<dbReference type="EMBL" id="CADCWL010000146">
    <property type="protein sequence ID" value="CAA9571738.1"/>
    <property type="molecule type" value="Genomic_DNA"/>
</dbReference>
<accession>A0A6J4VAN7</accession>